<name>A0ABS7EG36_9GAMM</name>
<proteinExistence type="predicted"/>
<keyword evidence="1" id="KW-0472">Membrane</keyword>
<comment type="caution">
    <text evidence="2">The sequence shown here is derived from an EMBL/GenBank/DDBJ whole genome shotgun (WGS) entry which is preliminary data.</text>
</comment>
<keyword evidence="3" id="KW-1185">Reference proteome</keyword>
<evidence type="ECO:0000313" key="2">
    <source>
        <dbReference type="EMBL" id="MBW8191298.1"/>
    </source>
</evidence>
<evidence type="ECO:0000313" key="3">
    <source>
        <dbReference type="Proteomes" id="UP001166251"/>
    </source>
</evidence>
<evidence type="ECO:0000256" key="1">
    <source>
        <dbReference type="SAM" id="Phobius"/>
    </source>
</evidence>
<sequence>MDTYFQGRQRSERLKLALYVAMQIAGVVAILLSEYVYQFEQLKIAGLALFLLAALGLASWVLDGKEYAFPKKSTQPKSSN</sequence>
<dbReference type="Proteomes" id="UP001166251">
    <property type="component" value="Unassembled WGS sequence"/>
</dbReference>
<dbReference type="RefSeq" id="WP_220103981.1">
    <property type="nucleotide sequence ID" value="NZ_JAHZSS010000010.1"/>
</dbReference>
<protein>
    <submittedName>
        <fullName evidence="2">Uncharacterized protein</fullName>
    </submittedName>
</protein>
<feature type="transmembrane region" description="Helical" evidence="1">
    <location>
        <begin position="16"/>
        <end position="38"/>
    </location>
</feature>
<organism evidence="2 3">
    <name type="scientific">Neiella holothuriorum</name>
    <dbReference type="NCBI Taxonomy" id="2870530"/>
    <lineage>
        <taxon>Bacteria</taxon>
        <taxon>Pseudomonadati</taxon>
        <taxon>Pseudomonadota</taxon>
        <taxon>Gammaproteobacteria</taxon>
        <taxon>Alteromonadales</taxon>
        <taxon>Echinimonadaceae</taxon>
        <taxon>Neiella</taxon>
    </lineage>
</organism>
<dbReference type="EMBL" id="JAHZSS010000010">
    <property type="protein sequence ID" value="MBW8191298.1"/>
    <property type="molecule type" value="Genomic_DNA"/>
</dbReference>
<keyword evidence="1" id="KW-0812">Transmembrane</keyword>
<keyword evidence="1" id="KW-1133">Transmembrane helix</keyword>
<feature type="transmembrane region" description="Helical" evidence="1">
    <location>
        <begin position="44"/>
        <end position="62"/>
    </location>
</feature>
<gene>
    <name evidence="2" type="ORF">K0504_09640</name>
</gene>
<accession>A0ABS7EG36</accession>
<reference evidence="2" key="1">
    <citation type="submission" date="2021-07" db="EMBL/GenBank/DDBJ databases">
        <title>Neiella marina sp. nov., isolated from the intestinal content of sea cucumber Apostichopus japonicus.</title>
        <authorList>
            <person name="Bai X."/>
        </authorList>
    </citation>
    <scope>NUCLEOTIDE SEQUENCE</scope>
    <source>
        <strain evidence="2">126</strain>
    </source>
</reference>